<accession>A0A5J4WBA4</accession>
<dbReference type="Proteomes" id="UP000324800">
    <property type="component" value="Unassembled WGS sequence"/>
</dbReference>
<dbReference type="EMBL" id="SNRW01002708">
    <property type="protein sequence ID" value="KAA6391953.1"/>
    <property type="molecule type" value="Genomic_DNA"/>
</dbReference>
<dbReference type="SUPFAM" id="SSF52096">
    <property type="entry name" value="ClpP/crotonase"/>
    <property type="match status" value="1"/>
</dbReference>
<dbReference type="PANTHER" id="PTHR37049">
    <property type="entry name" value="PEPTIDASE S41 FAMILY PROTEIN"/>
    <property type="match status" value="1"/>
</dbReference>
<organism evidence="3 4">
    <name type="scientific">Streblomastix strix</name>
    <dbReference type="NCBI Taxonomy" id="222440"/>
    <lineage>
        <taxon>Eukaryota</taxon>
        <taxon>Metamonada</taxon>
        <taxon>Preaxostyla</taxon>
        <taxon>Oxymonadida</taxon>
        <taxon>Streblomastigidae</taxon>
        <taxon>Streblomastix</taxon>
    </lineage>
</organism>
<keyword evidence="1" id="KW-0732">Signal</keyword>
<evidence type="ECO:0000256" key="1">
    <source>
        <dbReference type="SAM" id="SignalP"/>
    </source>
</evidence>
<feature type="signal peptide" evidence="1">
    <location>
        <begin position="1"/>
        <end position="17"/>
    </location>
</feature>
<gene>
    <name evidence="3" type="ORF">EZS28_012521</name>
</gene>
<feature type="non-terminal residue" evidence="3">
    <location>
        <position position="1302"/>
    </location>
</feature>
<dbReference type="InterPro" id="IPR005151">
    <property type="entry name" value="Tail-specific_protease"/>
</dbReference>
<comment type="caution">
    <text evidence="3">The sequence shown here is derived from an EMBL/GenBank/DDBJ whole genome shotgun (WGS) entry which is preliminary data.</text>
</comment>
<name>A0A5J4WBA4_9EUKA</name>
<evidence type="ECO:0000259" key="2">
    <source>
        <dbReference type="Pfam" id="PF03572"/>
    </source>
</evidence>
<dbReference type="GO" id="GO:0008236">
    <property type="term" value="F:serine-type peptidase activity"/>
    <property type="evidence" value="ECO:0007669"/>
    <property type="project" value="InterPro"/>
</dbReference>
<protein>
    <recommendedName>
        <fullName evidence="2">Tail specific protease domain-containing protein</fullName>
    </recommendedName>
</protein>
<proteinExistence type="predicted"/>
<feature type="domain" description="Tail specific protease" evidence="2">
    <location>
        <begin position="291"/>
        <end position="490"/>
    </location>
</feature>
<dbReference type="InterPro" id="IPR029045">
    <property type="entry name" value="ClpP/crotonase-like_dom_sf"/>
</dbReference>
<dbReference type="OrthoDB" id="2437318at2759"/>
<evidence type="ECO:0000313" key="3">
    <source>
        <dbReference type="EMBL" id="KAA6391953.1"/>
    </source>
</evidence>
<dbReference type="PANTHER" id="PTHR37049:SF4">
    <property type="entry name" value="RHODANESE DOMAIN-CONTAINING PROTEIN"/>
    <property type="match status" value="1"/>
</dbReference>
<dbReference type="InterPro" id="IPR052766">
    <property type="entry name" value="S41A_metabolite_peptidase"/>
</dbReference>
<evidence type="ECO:0000313" key="4">
    <source>
        <dbReference type="Proteomes" id="UP000324800"/>
    </source>
</evidence>
<dbReference type="Pfam" id="PF03572">
    <property type="entry name" value="Peptidase_S41"/>
    <property type="match status" value="1"/>
</dbReference>
<dbReference type="Gene3D" id="3.90.226.10">
    <property type="entry name" value="2-enoyl-CoA Hydratase, Chain A, domain 1"/>
    <property type="match status" value="1"/>
</dbReference>
<sequence>MTQFVIILLILTCPLFAQCTFKTNSSIPLASGLACFRSLSLSSSSQEFTSTNNLVKTYLNSYTFKDTALYPNANGTGYDQPSVDIFGGLDEIEHTQFNNTFDFYERIMILLNDLKDAHTYFIPPCIRKFSYVLPYYFSIYSNANSSQSVKIRYFFSSPHLKYISDGGVEFYSNTEILRINLKGKPIYNEKNEPNDGTYLASEAIARWADEEVSTARSSITRLNFAASGEFSYRYTAYYPHPEYENITVEYKSPNGTVSTTQLPFYPEIIRIHSNAVSNDGIDAYYLKDSQTGLIQILTFQPSSAQQFQTDIQYYINLFKNENATFFAKRIIFDVRNNPGGYVYLGAQTLRFLFPQAGHPIYPVVDQIRTPMNKEFAALDEYLQRIRKDESELFVNAEDMSVDGQFYTKGGRTRKTTSNEFNKSMEVELTEKYQIYRNHINNFITLASSWKWKRQILYNPEDVLIITDGLCASTCSQFVKAIQQKHLARIVAVGVRDPRDPNKRQDIAIAGSGSTTSVASIQSLRDFDGYKTRWNISNIPGPFIRSGISMGFANRGQYGYTDESKDELMEYKIIDADFRFEYAPNVGDEIVDIDQIGDFYSNILELEEELLGNQQRTNEGKKCLSWEVDIVRAASKGNCRGCLRGDQHSVFGYPCSSRGITEQEGRNIDGTSKIGVFDEEQCVFSHCKVGYYRKNVNVNGQMKDQCILIPLGYNETRSEVTPNQTEDAITQNDKCGNPIECLAIVETTSTDTCPCPTDPSLLQQDPRKDGLCKCAIITSSTPIDTCPCPTSQTQLQQDPRSDGLCRCAIITSTTPINTCACPTDPTLLQQDPRKDGLCKCAIITSSTPIDTCPCPTSQTQLQQDPRSDGLCRCAIITSTTPINTCACPTDPTLLQQDPRKDGLCKCAIITSSTPIDTCPCPTSQTQLQQDPRSDGLCRCAIITSTTPTDICACPTDPTLLQQDPRKDGLCNCAVITSTTPIETCPCPSDINKLASDPRKNGLCNCAVISETTPILACACPTDPNLLALDPRIDGLCKDEHNYQMKLYNYFINKSSGNDNILNGQLESKPTRTIEYTIKILIGNINQLREATLNIAAENYSENIELTSKKPGINVINFIGVSQAGTNKSFPVLSNSAHPGQSALNIVGVGVHVQHFIFAYIPPLSVVSTIAPMISIKAGSISEWNVLASGQRNIILNYLNHSFTDCIFQGSSIDYGSGQKYGNAIGPLLSIIGTRVTIDNCHFNSKDNIQLFKGITSAMISIVFLYPDSGITINNCNFLNLTQSSQISETALKETGILNLTGND</sequence>
<feature type="chain" id="PRO_5023871765" description="Tail specific protease domain-containing protein" evidence="1">
    <location>
        <begin position="18"/>
        <end position="1302"/>
    </location>
</feature>
<dbReference type="GO" id="GO:0006508">
    <property type="term" value="P:proteolysis"/>
    <property type="evidence" value="ECO:0007669"/>
    <property type="project" value="InterPro"/>
</dbReference>
<reference evidence="3 4" key="1">
    <citation type="submission" date="2019-03" db="EMBL/GenBank/DDBJ databases">
        <title>Single cell metagenomics reveals metabolic interactions within the superorganism composed of flagellate Streblomastix strix and complex community of Bacteroidetes bacteria on its surface.</title>
        <authorList>
            <person name="Treitli S.C."/>
            <person name="Kolisko M."/>
            <person name="Husnik F."/>
            <person name="Keeling P."/>
            <person name="Hampl V."/>
        </authorList>
    </citation>
    <scope>NUCLEOTIDE SEQUENCE [LARGE SCALE GENOMIC DNA]</scope>
    <source>
        <strain evidence="3">ST1C</strain>
    </source>
</reference>